<protein>
    <submittedName>
        <fullName evidence="4">Uncharacterized protein</fullName>
    </submittedName>
</protein>
<evidence type="ECO:0000256" key="2">
    <source>
        <dbReference type="SAM" id="Phobius"/>
    </source>
</evidence>
<feature type="region of interest" description="Disordered" evidence="1">
    <location>
        <begin position="174"/>
        <end position="201"/>
    </location>
</feature>
<evidence type="ECO:0000313" key="3">
    <source>
        <dbReference type="EMBL" id="RHD57732.1"/>
    </source>
</evidence>
<dbReference type="EMBL" id="QROI01000008">
    <property type="protein sequence ID" value="RHL15970.1"/>
    <property type="molecule type" value="Genomic_DNA"/>
</dbReference>
<feature type="compositionally biased region" description="Basic residues" evidence="1">
    <location>
        <begin position="181"/>
        <end position="201"/>
    </location>
</feature>
<dbReference type="AlphaFoldDB" id="A0A415J6R6"/>
<accession>A0A415J6R6</accession>
<keyword evidence="2" id="KW-0812">Transmembrane</keyword>
<evidence type="ECO:0000313" key="6">
    <source>
        <dbReference type="Proteomes" id="UP000284916"/>
    </source>
</evidence>
<dbReference type="EMBL" id="QSJG01000004">
    <property type="protein sequence ID" value="RHD57732.1"/>
    <property type="molecule type" value="Genomic_DNA"/>
</dbReference>
<reference evidence="5 6" key="1">
    <citation type="submission" date="2018-08" db="EMBL/GenBank/DDBJ databases">
        <title>A genome reference for cultivated species of the human gut microbiota.</title>
        <authorList>
            <person name="Zou Y."/>
            <person name="Xue W."/>
            <person name="Luo G."/>
        </authorList>
    </citation>
    <scope>NUCLEOTIDE SEQUENCE [LARGE SCALE GENOMIC DNA]</scope>
    <source>
        <strain evidence="4 6">AF39-11</strain>
        <strain evidence="3 5">AM31-10</strain>
    </source>
</reference>
<feature type="transmembrane region" description="Helical" evidence="2">
    <location>
        <begin position="149"/>
        <end position="169"/>
    </location>
</feature>
<keyword evidence="2" id="KW-1133">Transmembrane helix</keyword>
<evidence type="ECO:0000313" key="4">
    <source>
        <dbReference type="EMBL" id="RHL15970.1"/>
    </source>
</evidence>
<sequence length="201" mass="22751">MGALFNILTHSLGSIFLGIVIAVGGVVLMFFIIHSWWRNSNFTPLSFLIAFILFFLLSYQAVLICGAVTIKTYGDDVECTVNKLMDQVPPDTQLSSEDAQVILNQVSNEFPIVGYYVNKVESWGNTPSSIAKSLVDALHRYLNWFILRRIGWCLLFIVFGAVAVINTISKENRNGKSPRYTSRRLNSKRGSRYRASRYRGR</sequence>
<dbReference type="Proteomes" id="UP000284361">
    <property type="component" value="Unassembled WGS sequence"/>
</dbReference>
<name>A0A415J6R6_9BACT</name>
<feature type="transmembrane region" description="Helical" evidence="2">
    <location>
        <begin position="45"/>
        <end position="70"/>
    </location>
</feature>
<organism evidence="4 6">
    <name type="scientific">Phocaeicola plebeius</name>
    <dbReference type="NCBI Taxonomy" id="310297"/>
    <lineage>
        <taxon>Bacteria</taxon>
        <taxon>Pseudomonadati</taxon>
        <taxon>Bacteroidota</taxon>
        <taxon>Bacteroidia</taxon>
        <taxon>Bacteroidales</taxon>
        <taxon>Bacteroidaceae</taxon>
        <taxon>Phocaeicola</taxon>
    </lineage>
</organism>
<gene>
    <name evidence="4" type="ORF">DW035_06405</name>
    <name evidence="3" type="ORF">DW789_03200</name>
</gene>
<keyword evidence="2" id="KW-0472">Membrane</keyword>
<dbReference type="RefSeq" id="WP_118161451.1">
    <property type="nucleotide sequence ID" value="NZ_QROD01000008.1"/>
</dbReference>
<feature type="transmembrane region" description="Helical" evidence="2">
    <location>
        <begin position="12"/>
        <end position="33"/>
    </location>
</feature>
<comment type="caution">
    <text evidence="4">The sequence shown here is derived from an EMBL/GenBank/DDBJ whole genome shotgun (WGS) entry which is preliminary data.</text>
</comment>
<dbReference type="Proteomes" id="UP000284916">
    <property type="component" value="Unassembled WGS sequence"/>
</dbReference>
<proteinExistence type="predicted"/>
<evidence type="ECO:0000313" key="5">
    <source>
        <dbReference type="Proteomes" id="UP000284361"/>
    </source>
</evidence>
<evidence type="ECO:0000256" key="1">
    <source>
        <dbReference type="SAM" id="MobiDB-lite"/>
    </source>
</evidence>